<organism evidence="1 2">
    <name type="scientific">Kickxella alabastrina</name>
    <dbReference type="NCBI Taxonomy" id="61397"/>
    <lineage>
        <taxon>Eukaryota</taxon>
        <taxon>Fungi</taxon>
        <taxon>Fungi incertae sedis</taxon>
        <taxon>Zoopagomycota</taxon>
        <taxon>Kickxellomycotina</taxon>
        <taxon>Kickxellomycetes</taxon>
        <taxon>Kickxellales</taxon>
        <taxon>Kickxellaceae</taxon>
        <taxon>Kickxella</taxon>
    </lineage>
</organism>
<accession>A0ACC1I1A4</accession>
<proteinExistence type="predicted"/>
<comment type="caution">
    <text evidence="1">The sequence shown here is derived from an EMBL/GenBank/DDBJ whole genome shotgun (WGS) entry which is preliminary data.</text>
</comment>
<dbReference type="EMBL" id="JANBPG010003494">
    <property type="protein sequence ID" value="KAJ1880714.1"/>
    <property type="molecule type" value="Genomic_DNA"/>
</dbReference>
<keyword evidence="2" id="KW-1185">Reference proteome</keyword>
<feature type="non-terminal residue" evidence="1">
    <location>
        <position position="1"/>
    </location>
</feature>
<sequence>PGAAAEAPMETVAQFLEWFGSIERQVAEGQDREANAYAAHLRQRTRQAGEMLGAAQDIGAMLQRMLAGCLAVHAQTAGVQRATSAVQAQRAGLQRLGAELQAHLDVYDALAPATQLLNAPGDAVCLDPGFLPALERAERAIAFIARHAAAKDSELFLMRFEQCRMRALTLIKIHALRVFKAAGRDAARDGATATALYVRFRRGAARVRPLLGALAARAAPGSVEEAMLHDVVAAFFGVRRACIRPHMAARLKAARAEHADADAAAVDVLRDWCALMMNLCADERRVFADFFGEALGGGALRACLDAAMVLFHDHVRPMIIREADVAVLAGLSLTLLTFRRPGGAEAGPEECGAQGLDAFYAVVDQILSDAQQRLAYKAQAFIAARIAAYRPTRRDAEALEQWAHLCARLRISDPACLAGVLSRAATTESLDGGGSDGGSDGGRGGLSTRSSSFADVAMAPAPASIADAAEAGDAAVGLAEDQLQTLRWVYPPVASCRWLARQIDGCLDENVQRGLVEEALGACRQSLLAHAARLVGSSGGAFAQGSRGARSDALLVEPELQAHFFVTYSLSTLDHLFE</sequence>
<evidence type="ECO:0000313" key="1">
    <source>
        <dbReference type="EMBL" id="KAJ1880714.1"/>
    </source>
</evidence>
<dbReference type="Proteomes" id="UP001150581">
    <property type="component" value="Unassembled WGS sequence"/>
</dbReference>
<evidence type="ECO:0000313" key="2">
    <source>
        <dbReference type="Proteomes" id="UP001150581"/>
    </source>
</evidence>
<name>A0ACC1I1A4_9FUNG</name>
<gene>
    <name evidence="1" type="primary">COG3_2</name>
    <name evidence="1" type="ORF">LPJ66_011446</name>
</gene>
<protein>
    <submittedName>
        <fullName evidence="1">Golgi transport complex subunit 3</fullName>
    </submittedName>
</protein>
<reference evidence="1" key="1">
    <citation type="submission" date="2022-07" db="EMBL/GenBank/DDBJ databases">
        <title>Phylogenomic reconstructions and comparative analyses of Kickxellomycotina fungi.</title>
        <authorList>
            <person name="Reynolds N.K."/>
            <person name="Stajich J.E."/>
            <person name="Barry K."/>
            <person name="Grigoriev I.V."/>
            <person name="Crous P."/>
            <person name="Smith M.E."/>
        </authorList>
    </citation>
    <scope>NUCLEOTIDE SEQUENCE</scope>
    <source>
        <strain evidence="1">Benny 63K</strain>
    </source>
</reference>